<dbReference type="PRINTS" id="PR00344">
    <property type="entry name" value="BCTRLSENSOR"/>
</dbReference>
<dbReference type="InterPro" id="IPR013767">
    <property type="entry name" value="PAS_fold"/>
</dbReference>
<dbReference type="AlphaFoldDB" id="A0A6J4KK03"/>
<dbReference type="Pfam" id="PF00512">
    <property type="entry name" value="HisKA"/>
    <property type="match status" value="1"/>
</dbReference>
<keyword evidence="3" id="KW-0597">Phosphoprotein</keyword>
<comment type="catalytic activity">
    <reaction evidence="1">
        <text>ATP + protein L-histidine = ADP + protein N-phospho-L-histidine.</text>
        <dbReference type="EC" id="2.7.13.3"/>
    </reaction>
</comment>
<dbReference type="SUPFAM" id="SSF55785">
    <property type="entry name" value="PYP-like sensor domain (PAS domain)"/>
    <property type="match status" value="1"/>
</dbReference>
<dbReference type="InterPro" id="IPR036890">
    <property type="entry name" value="HATPase_C_sf"/>
</dbReference>
<dbReference type="InterPro" id="IPR000014">
    <property type="entry name" value="PAS"/>
</dbReference>
<dbReference type="NCBIfam" id="TIGR00229">
    <property type="entry name" value="sensory_box"/>
    <property type="match status" value="1"/>
</dbReference>
<dbReference type="InterPro" id="IPR003594">
    <property type="entry name" value="HATPase_dom"/>
</dbReference>
<dbReference type="GO" id="GO:0006355">
    <property type="term" value="P:regulation of DNA-templated transcription"/>
    <property type="evidence" value="ECO:0007669"/>
    <property type="project" value="InterPro"/>
</dbReference>
<dbReference type="SUPFAM" id="SSF55874">
    <property type="entry name" value="ATPase domain of HSP90 chaperone/DNA topoisomerase II/histidine kinase"/>
    <property type="match status" value="1"/>
</dbReference>
<evidence type="ECO:0000256" key="1">
    <source>
        <dbReference type="ARBA" id="ARBA00000085"/>
    </source>
</evidence>
<dbReference type="InterPro" id="IPR003661">
    <property type="entry name" value="HisK_dim/P_dom"/>
</dbReference>
<reference evidence="9" key="1">
    <citation type="submission" date="2020-02" db="EMBL/GenBank/DDBJ databases">
        <authorList>
            <person name="Meier V. D."/>
        </authorList>
    </citation>
    <scope>NUCLEOTIDE SEQUENCE</scope>
    <source>
        <strain evidence="9">AVDCRST_MAG89</strain>
    </source>
</reference>
<dbReference type="SMART" id="SM00387">
    <property type="entry name" value="HATPase_c"/>
    <property type="match status" value="1"/>
</dbReference>
<keyword evidence="5" id="KW-0418">Kinase</keyword>
<organism evidence="9">
    <name type="scientific">uncultured Gemmatimonadota bacterium</name>
    <dbReference type="NCBI Taxonomy" id="203437"/>
    <lineage>
        <taxon>Bacteria</taxon>
        <taxon>Pseudomonadati</taxon>
        <taxon>Gemmatimonadota</taxon>
        <taxon>environmental samples</taxon>
    </lineage>
</organism>
<feature type="domain" description="PAS" evidence="8">
    <location>
        <begin position="146"/>
        <end position="216"/>
    </location>
</feature>
<dbReference type="PANTHER" id="PTHR43047">
    <property type="entry name" value="TWO-COMPONENT HISTIDINE PROTEIN KINASE"/>
    <property type="match status" value="1"/>
</dbReference>
<dbReference type="PROSITE" id="PS50109">
    <property type="entry name" value="HIS_KIN"/>
    <property type="match status" value="1"/>
</dbReference>
<sequence length="531" mass="57019">MPEPRALVLAAGDAPWRSAIAAGDPVHPGIANDGLAAEATRADAAFVDGSPRDALAVARRLRTLDPTLQTVIVAEGGKRTEVERALLFAPGLGEVWIVEPEQVDDDLLRRAASVTAQRRRFRGTEKAVARDLARVEPRRAERALVSDAFLAALLDMLPDPVVSLDDDGKVLSWNPAAEATTGHGRAEALGRPVADLLRPEPRGDFEALLEAARRGAARGEVTYRRRGGEAAVGEVAVVPVTAAGHSVRALVLHDVTHLRETQAELETQAAELQSQAAELEMVNVDLAERSADLERALATRSRFYAAMSHELRTPINAVIGYTELILEGIFGPVDERQRDALQRSARAARHLLELVNDVLDLAKIEAGRIEVEVEEVHPRALIAELMDTVRPMAEENGVVLEMDPSSPPCLPVVTDPRRVRQIVLNLLSNAIKFGEGKPVAVACRGLGDGGVEIGVADQGRGIDPAEQARIFEEFVQIDRESGTGTGLGLPISRRLAVLLGGTLTVESTVGDGSTFRLCLPPKLDMRLISGE</sequence>
<dbReference type="SMART" id="SM00091">
    <property type="entry name" value="PAS"/>
    <property type="match status" value="1"/>
</dbReference>
<dbReference type="Pfam" id="PF02518">
    <property type="entry name" value="HATPase_c"/>
    <property type="match status" value="1"/>
</dbReference>
<dbReference type="InterPro" id="IPR036097">
    <property type="entry name" value="HisK_dim/P_sf"/>
</dbReference>
<dbReference type="PROSITE" id="PS50112">
    <property type="entry name" value="PAS"/>
    <property type="match status" value="1"/>
</dbReference>
<dbReference type="GO" id="GO:0000155">
    <property type="term" value="F:phosphorelay sensor kinase activity"/>
    <property type="evidence" value="ECO:0007669"/>
    <property type="project" value="InterPro"/>
</dbReference>
<evidence type="ECO:0000256" key="2">
    <source>
        <dbReference type="ARBA" id="ARBA00012438"/>
    </source>
</evidence>
<evidence type="ECO:0000256" key="5">
    <source>
        <dbReference type="ARBA" id="ARBA00022777"/>
    </source>
</evidence>
<keyword evidence="6" id="KW-0175">Coiled coil</keyword>
<feature type="coiled-coil region" evidence="6">
    <location>
        <begin position="255"/>
        <end position="296"/>
    </location>
</feature>
<feature type="domain" description="Histidine kinase" evidence="7">
    <location>
        <begin position="306"/>
        <end position="523"/>
    </location>
</feature>
<dbReference type="SUPFAM" id="SSF47384">
    <property type="entry name" value="Homodimeric domain of signal transducing histidine kinase"/>
    <property type="match status" value="1"/>
</dbReference>
<name>A0A6J4KK03_9BACT</name>
<dbReference type="EMBL" id="CADCTV010000190">
    <property type="protein sequence ID" value="CAA9307101.1"/>
    <property type="molecule type" value="Genomic_DNA"/>
</dbReference>
<evidence type="ECO:0000259" key="8">
    <source>
        <dbReference type="PROSITE" id="PS50112"/>
    </source>
</evidence>
<dbReference type="CDD" id="cd00082">
    <property type="entry name" value="HisKA"/>
    <property type="match status" value="1"/>
</dbReference>
<dbReference type="EC" id="2.7.13.3" evidence="2"/>
<gene>
    <name evidence="9" type="ORF">AVDCRST_MAG89-871</name>
</gene>
<dbReference type="SMART" id="SM00388">
    <property type="entry name" value="HisKA"/>
    <property type="match status" value="1"/>
</dbReference>
<dbReference type="Gene3D" id="1.10.287.130">
    <property type="match status" value="1"/>
</dbReference>
<feature type="non-terminal residue" evidence="9">
    <location>
        <position position="531"/>
    </location>
</feature>
<evidence type="ECO:0000256" key="3">
    <source>
        <dbReference type="ARBA" id="ARBA00022553"/>
    </source>
</evidence>
<dbReference type="Gene3D" id="3.30.565.10">
    <property type="entry name" value="Histidine kinase-like ATPase, C-terminal domain"/>
    <property type="match status" value="1"/>
</dbReference>
<accession>A0A6J4KK03</accession>
<dbReference type="InterPro" id="IPR004358">
    <property type="entry name" value="Sig_transdc_His_kin-like_C"/>
</dbReference>
<proteinExistence type="predicted"/>
<dbReference type="Gene3D" id="3.30.450.20">
    <property type="entry name" value="PAS domain"/>
    <property type="match status" value="1"/>
</dbReference>
<dbReference type="CDD" id="cd00130">
    <property type="entry name" value="PAS"/>
    <property type="match status" value="1"/>
</dbReference>
<protein>
    <recommendedName>
        <fullName evidence="2">histidine kinase</fullName>
        <ecNumber evidence="2">2.7.13.3</ecNumber>
    </recommendedName>
</protein>
<keyword evidence="4" id="KW-0808">Transferase</keyword>
<dbReference type="InterPro" id="IPR005467">
    <property type="entry name" value="His_kinase_dom"/>
</dbReference>
<dbReference type="PANTHER" id="PTHR43047:SF64">
    <property type="entry name" value="HISTIDINE KINASE CONTAINING CHEY-HOMOLOGOUS RECEIVER DOMAIN AND PAS DOMAIN-RELATED"/>
    <property type="match status" value="1"/>
</dbReference>
<evidence type="ECO:0000256" key="4">
    <source>
        <dbReference type="ARBA" id="ARBA00022679"/>
    </source>
</evidence>
<evidence type="ECO:0000313" key="9">
    <source>
        <dbReference type="EMBL" id="CAA9307101.1"/>
    </source>
</evidence>
<evidence type="ECO:0000256" key="6">
    <source>
        <dbReference type="SAM" id="Coils"/>
    </source>
</evidence>
<dbReference type="Pfam" id="PF00989">
    <property type="entry name" value="PAS"/>
    <property type="match status" value="1"/>
</dbReference>
<evidence type="ECO:0000259" key="7">
    <source>
        <dbReference type="PROSITE" id="PS50109"/>
    </source>
</evidence>
<dbReference type="InterPro" id="IPR035965">
    <property type="entry name" value="PAS-like_dom_sf"/>
</dbReference>